<evidence type="ECO:0000313" key="7">
    <source>
        <dbReference type="Proteomes" id="UP001221757"/>
    </source>
</evidence>
<dbReference type="Gene3D" id="3.40.30.10">
    <property type="entry name" value="Glutaredoxin"/>
    <property type="match status" value="1"/>
</dbReference>
<evidence type="ECO:0000313" key="6">
    <source>
        <dbReference type="EMBL" id="KAJ7606442.1"/>
    </source>
</evidence>
<dbReference type="AlphaFoldDB" id="A0AAD7B063"/>
<evidence type="ECO:0000256" key="1">
    <source>
        <dbReference type="ARBA" id="ARBA00012452"/>
    </source>
</evidence>
<organism evidence="6 7">
    <name type="scientific">Mycena rosella</name>
    <name type="common">Pink bonnet</name>
    <name type="synonym">Agaricus rosellus</name>
    <dbReference type="NCBI Taxonomy" id="1033263"/>
    <lineage>
        <taxon>Eukaryota</taxon>
        <taxon>Fungi</taxon>
        <taxon>Dikarya</taxon>
        <taxon>Basidiomycota</taxon>
        <taxon>Agaricomycotina</taxon>
        <taxon>Agaricomycetes</taxon>
        <taxon>Agaricomycetidae</taxon>
        <taxon>Agaricales</taxon>
        <taxon>Marasmiineae</taxon>
        <taxon>Mycenaceae</taxon>
        <taxon>Mycena</taxon>
    </lineage>
</organism>
<proteinExistence type="predicted"/>
<dbReference type="Proteomes" id="UP001221757">
    <property type="component" value="Unassembled WGS sequence"/>
</dbReference>
<dbReference type="InterPro" id="IPR004046">
    <property type="entry name" value="GST_C"/>
</dbReference>
<sequence>MVLKVYSVPFASGGCGLVAMVLAEKQIPFELVPIDDSTWPRGPQNSRQAALQADGDLILYEGRAICRYLTEKYAGQGIPTGLQGRALFEQAASIEFANFCPQVLSLVMASAYPMSRGLPIDEAAIARGKSELSAKLEVYEVILGKQKYLGGNEFTLADLFHLCYTPSLAKEGIDILVGTGPNFKRWGNDISARPTWIKLQ</sequence>
<dbReference type="SUPFAM" id="SSF52833">
    <property type="entry name" value="Thioredoxin-like"/>
    <property type="match status" value="1"/>
</dbReference>
<dbReference type="Gene3D" id="1.20.1050.10">
    <property type="match status" value="1"/>
</dbReference>
<evidence type="ECO:0000256" key="2">
    <source>
        <dbReference type="ARBA" id="ARBA00022679"/>
    </source>
</evidence>
<dbReference type="EC" id="2.5.1.18" evidence="1"/>
<reference evidence="6" key="1">
    <citation type="submission" date="2023-03" db="EMBL/GenBank/DDBJ databases">
        <title>Massive genome expansion in bonnet fungi (Mycena s.s.) driven by repeated elements and novel gene families across ecological guilds.</title>
        <authorList>
            <consortium name="Lawrence Berkeley National Laboratory"/>
            <person name="Harder C.B."/>
            <person name="Miyauchi S."/>
            <person name="Viragh M."/>
            <person name="Kuo A."/>
            <person name="Thoen E."/>
            <person name="Andreopoulos B."/>
            <person name="Lu D."/>
            <person name="Skrede I."/>
            <person name="Drula E."/>
            <person name="Henrissat B."/>
            <person name="Morin E."/>
            <person name="Kohler A."/>
            <person name="Barry K."/>
            <person name="LaButti K."/>
            <person name="Morin E."/>
            <person name="Salamov A."/>
            <person name="Lipzen A."/>
            <person name="Mereny Z."/>
            <person name="Hegedus B."/>
            <person name="Baldrian P."/>
            <person name="Stursova M."/>
            <person name="Weitz H."/>
            <person name="Taylor A."/>
            <person name="Grigoriev I.V."/>
            <person name="Nagy L.G."/>
            <person name="Martin F."/>
            <person name="Kauserud H."/>
        </authorList>
    </citation>
    <scope>NUCLEOTIDE SEQUENCE</scope>
    <source>
        <strain evidence="6">CBHHK067</strain>
    </source>
</reference>
<dbReference type="PROSITE" id="PS50405">
    <property type="entry name" value="GST_CTER"/>
    <property type="match status" value="1"/>
</dbReference>
<dbReference type="Pfam" id="PF13417">
    <property type="entry name" value="GST_N_3"/>
    <property type="match status" value="1"/>
</dbReference>
<protein>
    <recommendedName>
        <fullName evidence="1">glutathione transferase</fullName>
        <ecNumber evidence="1">2.5.1.18</ecNumber>
    </recommendedName>
</protein>
<dbReference type="InterPro" id="IPR004045">
    <property type="entry name" value="Glutathione_S-Trfase_N"/>
</dbReference>
<keyword evidence="7" id="KW-1185">Reference proteome</keyword>
<keyword evidence="2" id="KW-0808">Transferase</keyword>
<dbReference type="EMBL" id="JARKIE010001101">
    <property type="protein sequence ID" value="KAJ7606442.1"/>
    <property type="molecule type" value="Genomic_DNA"/>
</dbReference>
<evidence type="ECO:0000259" key="4">
    <source>
        <dbReference type="PROSITE" id="PS50404"/>
    </source>
</evidence>
<feature type="non-terminal residue" evidence="6">
    <location>
        <position position="1"/>
    </location>
</feature>
<dbReference type="GO" id="GO:0006749">
    <property type="term" value="P:glutathione metabolic process"/>
    <property type="evidence" value="ECO:0007669"/>
    <property type="project" value="TreeGrafter"/>
</dbReference>
<dbReference type="InterPro" id="IPR036282">
    <property type="entry name" value="Glutathione-S-Trfase_C_sf"/>
</dbReference>
<dbReference type="PROSITE" id="PS51257">
    <property type="entry name" value="PROKAR_LIPOPROTEIN"/>
    <property type="match status" value="1"/>
</dbReference>
<dbReference type="GO" id="GO:0043295">
    <property type="term" value="F:glutathione binding"/>
    <property type="evidence" value="ECO:0007669"/>
    <property type="project" value="TreeGrafter"/>
</dbReference>
<evidence type="ECO:0000256" key="3">
    <source>
        <dbReference type="ARBA" id="ARBA00047960"/>
    </source>
</evidence>
<comment type="caution">
    <text evidence="6">The sequence shown here is derived from an EMBL/GenBank/DDBJ whole genome shotgun (WGS) entry which is preliminary data.</text>
</comment>
<dbReference type="InterPro" id="IPR036249">
    <property type="entry name" value="Thioredoxin-like_sf"/>
</dbReference>
<dbReference type="GO" id="GO:0004364">
    <property type="term" value="F:glutathione transferase activity"/>
    <property type="evidence" value="ECO:0007669"/>
    <property type="project" value="UniProtKB-EC"/>
</dbReference>
<dbReference type="GO" id="GO:0005737">
    <property type="term" value="C:cytoplasm"/>
    <property type="evidence" value="ECO:0007669"/>
    <property type="project" value="TreeGrafter"/>
</dbReference>
<accession>A0AAD7B063</accession>
<comment type="catalytic activity">
    <reaction evidence="3">
        <text>RX + glutathione = an S-substituted glutathione + a halide anion + H(+)</text>
        <dbReference type="Rhea" id="RHEA:16437"/>
        <dbReference type="ChEBI" id="CHEBI:15378"/>
        <dbReference type="ChEBI" id="CHEBI:16042"/>
        <dbReference type="ChEBI" id="CHEBI:17792"/>
        <dbReference type="ChEBI" id="CHEBI:57925"/>
        <dbReference type="ChEBI" id="CHEBI:90779"/>
        <dbReference type="EC" id="2.5.1.18"/>
    </reaction>
</comment>
<dbReference type="SUPFAM" id="SSF47616">
    <property type="entry name" value="GST C-terminal domain-like"/>
    <property type="match status" value="1"/>
</dbReference>
<gene>
    <name evidence="6" type="ORF">B0H17DRAFT_865562</name>
</gene>
<feature type="domain" description="GST N-terminal" evidence="4">
    <location>
        <begin position="2"/>
        <end position="77"/>
    </location>
</feature>
<dbReference type="InterPro" id="IPR010987">
    <property type="entry name" value="Glutathione-S-Trfase_C-like"/>
</dbReference>
<evidence type="ECO:0000259" key="5">
    <source>
        <dbReference type="PROSITE" id="PS50405"/>
    </source>
</evidence>
<dbReference type="PANTHER" id="PTHR43900">
    <property type="entry name" value="GLUTATHIONE S-TRANSFERASE RHO"/>
    <property type="match status" value="1"/>
</dbReference>
<name>A0AAD7B063_MYCRO</name>
<feature type="domain" description="GST C-terminal" evidence="5">
    <location>
        <begin position="81"/>
        <end position="200"/>
    </location>
</feature>
<dbReference type="PROSITE" id="PS50404">
    <property type="entry name" value="GST_NTER"/>
    <property type="match status" value="1"/>
</dbReference>
<dbReference type="PANTHER" id="PTHR43900:SF3">
    <property type="entry name" value="GLUTATHIONE S-TRANSFERASE RHO"/>
    <property type="match status" value="1"/>
</dbReference>
<dbReference type="Pfam" id="PF00043">
    <property type="entry name" value="GST_C"/>
    <property type="match status" value="1"/>
</dbReference>